<dbReference type="GO" id="GO:0005739">
    <property type="term" value="C:mitochondrion"/>
    <property type="evidence" value="ECO:0007669"/>
    <property type="project" value="TreeGrafter"/>
</dbReference>
<dbReference type="SMART" id="SM00829">
    <property type="entry name" value="PKS_ER"/>
    <property type="match status" value="1"/>
</dbReference>
<comment type="caution">
    <text evidence="3">The sequence shown here is derived from an EMBL/GenBank/DDBJ whole genome shotgun (WGS) entry which is preliminary data.</text>
</comment>
<dbReference type="PANTHER" id="PTHR11695:SF647">
    <property type="entry name" value="ENOYL REDUCTASE (ER) DOMAIN-CONTAINING PROTEIN"/>
    <property type="match status" value="1"/>
</dbReference>
<gene>
    <name evidence="3" type="ORF">ACRE_007420</name>
</gene>
<reference evidence="4" key="1">
    <citation type="journal article" date="2014" name="Genome Announc.">
        <title>Genome sequence and annotation of Acremonium chrysogenum, producer of the beta-lactam antibiotic cephalosporin C.</title>
        <authorList>
            <person name="Terfehr D."/>
            <person name="Dahlmann T.A."/>
            <person name="Specht T."/>
            <person name="Zadra I."/>
            <person name="Kuernsteiner H."/>
            <person name="Kueck U."/>
        </authorList>
    </citation>
    <scope>NUCLEOTIDE SEQUENCE [LARGE SCALE GENOMIC DNA]</scope>
    <source>
        <strain evidence="4">ATCC 11550 / CBS 779.69 / DSM 880 / IAM 14645 / JCM 23072 / IMI 49137</strain>
    </source>
</reference>
<sequence>MASHTDNNLPQTMKLITQPSPSSQILTLVPSHPLPRPPPPSSSEHHLIHVHAASPCRHELLWELADPHIFPNGRAEPRLPCPEGSGTIVTSAPGTEAAAFKPGDKVFFAPDYNPTGCLAEYIYVRTSELALVPANITLTQAAAVPLSALTAYQGLFAHGGLTAPGAPSAAKDNEDKKLLITGASGSVGAWAVQLASAAGVGHITALSSPSKASLPRSLGATHILNRDDPGVDKYDVIFDTVGNPVLDSAWSTIKPDGTSKIICVGADDPAKTRPDGAGGVAKAEWFLVQPSGSDLAKIAALIEAGHCRPLVDSVYKFDEFEAAFQKVDRGETRGGKVVIEV</sequence>
<dbReference type="SUPFAM" id="SSF50129">
    <property type="entry name" value="GroES-like"/>
    <property type="match status" value="1"/>
</dbReference>
<dbReference type="InterPro" id="IPR050700">
    <property type="entry name" value="YIM1/Zinc_Alcohol_DH_Fams"/>
</dbReference>
<dbReference type="STRING" id="857340.A0A086TGC8"/>
<dbReference type="EMBL" id="JPKY01000003">
    <property type="protein sequence ID" value="KFH48410.1"/>
    <property type="molecule type" value="Genomic_DNA"/>
</dbReference>
<dbReference type="OrthoDB" id="3509362at2759"/>
<dbReference type="GO" id="GO:0016491">
    <property type="term" value="F:oxidoreductase activity"/>
    <property type="evidence" value="ECO:0007669"/>
    <property type="project" value="InterPro"/>
</dbReference>
<dbReference type="Proteomes" id="UP000029964">
    <property type="component" value="Unassembled WGS sequence"/>
</dbReference>
<evidence type="ECO:0000259" key="2">
    <source>
        <dbReference type="SMART" id="SM00829"/>
    </source>
</evidence>
<protein>
    <submittedName>
        <fullName evidence="3">Reticulon-4-interacting protein-like protein</fullName>
    </submittedName>
</protein>
<dbReference type="InterPro" id="IPR020843">
    <property type="entry name" value="ER"/>
</dbReference>
<dbReference type="InterPro" id="IPR036291">
    <property type="entry name" value="NAD(P)-bd_dom_sf"/>
</dbReference>
<dbReference type="Gene3D" id="3.90.180.10">
    <property type="entry name" value="Medium-chain alcohol dehydrogenases, catalytic domain"/>
    <property type="match status" value="1"/>
</dbReference>
<proteinExistence type="predicted"/>
<evidence type="ECO:0000313" key="3">
    <source>
        <dbReference type="EMBL" id="KFH48410.1"/>
    </source>
</evidence>
<dbReference type="Pfam" id="PF08240">
    <property type="entry name" value="ADH_N"/>
    <property type="match status" value="1"/>
</dbReference>
<dbReference type="Gene3D" id="3.40.50.720">
    <property type="entry name" value="NAD(P)-binding Rossmann-like Domain"/>
    <property type="match status" value="1"/>
</dbReference>
<dbReference type="AlphaFoldDB" id="A0A086TGC8"/>
<dbReference type="InterPro" id="IPR011032">
    <property type="entry name" value="GroES-like_sf"/>
</dbReference>
<dbReference type="CDD" id="cd05289">
    <property type="entry name" value="MDR_like_2"/>
    <property type="match status" value="1"/>
</dbReference>
<dbReference type="HOGENOM" id="CLU_026673_3_3_1"/>
<dbReference type="Pfam" id="PF13602">
    <property type="entry name" value="ADH_zinc_N_2"/>
    <property type="match status" value="1"/>
</dbReference>
<feature type="region of interest" description="Disordered" evidence="1">
    <location>
        <begin position="1"/>
        <end position="24"/>
    </location>
</feature>
<dbReference type="InterPro" id="IPR013154">
    <property type="entry name" value="ADH-like_N"/>
</dbReference>
<dbReference type="PANTHER" id="PTHR11695">
    <property type="entry name" value="ALCOHOL DEHYDROGENASE RELATED"/>
    <property type="match status" value="1"/>
</dbReference>
<evidence type="ECO:0000313" key="4">
    <source>
        <dbReference type="Proteomes" id="UP000029964"/>
    </source>
</evidence>
<evidence type="ECO:0000256" key="1">
    <source>
        <dbReference type="SAM" id="MobiDB-lite"/>
    </source>
</evidence>
<keyword evidence="4" id="KW-1185">Reference proteome</keyword>
<organism evidence="3 4">
    <name type="scientific">Hapsidospora chrysogenum (strain ATCC 11550 / CBS 779.69 / DSM 880 / IAM 14645 / JCM 23072 / IMI 49137)</name>
    <name type="common">Acremonium chrysogenum</name>
    <dbReference type="NCBI Taxonomy" id="857340"/>
    <lineage>
        <taxon>Eukaryota</taxon>
        <taxon>Fungi</taxon>
        <taxon>Dikarya</taxon>
        <taxon>Ascomycota</taxon>
        <taxon>Pezizomycotina</taxon>
        <taxon>Sordariomycetes</taxon>
        <taxon>Hypocreomycetidae</taxon>
        <taxon>Hypocreales</taxon>
        <taxon>Bionectriaceae</taxon>
        <taxon>Hapsidospora</taxon>
    </lineage>
</organism>
<accession>A0A086TGC8</accession>
<name>A0A086TGC8_HAPC1</name>
<feature type="domain" description="Enoyl reductase (ER)" evidence="2">
    <location>
        <begin position="23"/>
        <end position="339"/>
    </location>
</feature>
<dbReference type="SUPFAM" id="SSF51735">
    <property type="entry name" value="NAD(P)-binding Rossmann-fold domains"/>
    <property type="match status" value="1"/>
</dbReference>